<proteinExistence type="predicted"/>
<dbReference type="Proteomes" id="UP000287651">
    <property type="component" value="Unassembled WGS sequence"/>
</dbReference>
<name>A0A426YWJ9_ENSVE</name>
<dbReference type="EMBL" id="AMZH03009777">
    <property type="protein sequence ID" value="RRT56097.1"/>
    <property type="molecule type" value="Genomic_DNA"/>
</dbReference>
<feature type="compositionally biased region" description="Basic and acidic residues" evidence="1">
    <location>
        <begin position="28"/>
        <end position="50"/>
    </location>
</feature>
<dbReference type="AlphaFoldDB" id="A0A426YWJ9"/>
<evidence type="ECO:0000256" key="2">
    <source>
        <dbReference type="SAM" id="Phobius"/>
    </source>
</evidence>
<evidence type="ECO:0000313" key="3">
    <source>
        <dbReference type="EMBL" id="RRT56097.1"/>
    </source>
</evidence>
<keyword evidence="2" id="KW-0812">Transmembrane</keyword>
<feature type="transmembrane region" description="Helical" evidence="2">
    <location>
        <begin position="64"/>
        <end position="92"/>
    </location>
</feature>
<sequence length="228" mass="25063">MQVTLEKSCGDSVGSSSISARPANTQSLKEEGRREERGHGRSSKPETDTSKRRRISKKKRMNKVWLILLAMAAAAAAAARAGGGFILWWSIWTWDVARGPPFMMTVKEDEGVHSTPPAAASQLLGLVCSPPKGFESIVVVNGSNSTIISFTSHDLIRMWISKTVINKNKLVHTKWIEVCGARKNKLGECTQLWCCVLFRGSLWVILSFIDQDMNGGHGVTTTEDATFL</sequence>
<accession>A0A426YWJ9</accession>
<comment type="caution">
    <text evidence="3">The sequence shown here is derived from an EMBL/GenBank/DDBJ whole genome shotgun (WGS) entry which is preliminary data.</text>
</comment>
<gene>
    <name evidence="3" type="ORF">B296_00045151</name>
</gene>
<keyword evidence="2" id="KW-1133">Transmembrane helix</keyword>
<evidence type="ECO:0000313" key="4">
    <source>
        <dbReference type="Proteomes" id="UP000287651"/>
    </source>
</evidence>
<evidence type="ECO:0000256" key="1">
    <source>
        <dbReference type="SAM" id="MobiDB-lite"/>
    </source>
</evidence>
<reference evidence="3 4" key="1">
    <citation type="journal article" date="2014" name="Agronomy (Basel)">
        <title>A Draft Genome Sequence for Ensete ventricosum, the Drought-Tolerant Tree Against Hunger.</title>
        <authorList>
            <person name="Harrison J."/>
            <person name="Moore K.A."/>
            <person name="Paszkiewicz K."/>
            <person name="Jones T."/>
            <person name="Grant M."/>
            <person name="Ambacheew D."/>
            <person name="Muzemil S."/>
            <person name="Studholme D.J."/>
        </authorList>
    </citation>
    <scope>NUCLEOTIDE SEQUENCE [LARGE SCALE GENOMIC DNA]</scope>
</reference>
<keyword evidence="2" id="KW-0472">Membrane</keyword>
<feature type="region of interest" description="Disordered" evidence="1">
    <location>
        <begin position="1"/>
        <end position="56"/>
    </location>
</feature>
<feature type="compositionally biased region" description="Low complexity" evidence="1">
    <location>
        <begin position="10"/>
        <end position="19"/>
    </location>
</feature>
<protein>
    <submittedName>
        <fullName evidence="3">Uncharacterized protein</fullName>
    </submittedName>
</protein>
<organism evidence="3 4">
    <name type="scientific">Ensete ventricosum</name>
    <name type="common">Abyssinian banana</name>
    <name type="synonym">Musa ensete</name>
    <dbReference type="NCBI Taxonomy" id="4639"/>
    <lineage>
        <taxon>Eukaryota</taxon>
        <taxon>Viridiplantae</taxon>
        <taxon>Streptophyta</taxon>
        <taxon>Embryophyta</taxon>
        <taxon>Tracheophyta</taxon>
        <taxon>Spermatophyta</taxon>
        <taxon>Magnoliopsida</taxon>
        <taxon>Liliopsida</taxon>
        <taxon>Zingiberales</taxon>
        <taxon>Musaceae</taxon>
        <taxon>Ensete</taxon>
    </lineage>
</organism>